<accession>H8FWM4</accession>
<comment type="similarity">
    <text evidence="2">Belongs to the TrbI/VirB10 family.</text>
</comment>
<evidence type="ECO:0000256" key="1">
    <source>
        <dbReference type="ARBA" id="ARBA00004167"/>
    </source>
</evidence>
<keyword evidence="8" id="KW-1185">Reference proteome</keyword>
<comment type="caution">
    <text evidence="7">The sequence shown here is derived from an EMBL/GenBank/DDBJ whole genome shotgun (WGS) entry which is preliminary data.</text>
</comment>
<feature type="compositionally biased region" description="Polar residues" evidence="6">
    <location>
        <begin position="1"/>
        <end position="10"/>
    </location>
</feature>
<protein>
    <submittedName>
        <fullName evidence="7">Putative conjugal transfer protein trbI</fullName>
    </submittedName>
</protein>
<evidence type="ECO:0000256" key="3">
    <source>
        <dbReference type="ARBA" id="ARBA00022692"/>
    </source>
</evidence>
<name>H8FWM4_MAGML</name>
<reference evidence="7 8" key="1">
    <citation type="journal article" date="2012" name="J. Bacteriol.">
        <title>Draft Genome Sequence of the Purple Photosynthetic Bacterium Phaeospirillum molischianum DSM120, a Particularly Versatile Bacterium.</title>
        <authorList>
            <person name="Duquesne K."/>
            <person name="Prima V."/>
            <person name="Ji B."/>
            <person name="Rouy Z."/>
            <person name="Medigue C."/>
            <person name="Talla E."/>
            <person name="Sturgis J.N."/>
        </authorList>
    </citation>
    <scope>NUCLEOTIDE SEQUENCE [LARGE SCALE GENOMIC DNA]</scope>
    <source>
        <strain evidence="8">DSM120</strain>
    </source>
</reference>
<dbReference type="AlphaFoldDB" id="H8FWM4"/>
<gene>
    <name evidence="7" type="ORF">PHAMO_470012</name>
</gene>
<dbReference type="Pfam" id="PF03743">
    <property type="entry name" value="TrbI"/>
    <property type="match status" value="1"/>
</dbReference>
<evidence type="ECO:0000256" key="2">
    <source>
        <dbReference type="ARBA" id="ARBA00010265"/>
    </source>
</evidence>
<keyword evidence="3" id="KW-0812">Transmembrane</keyword>
<dbReference type="GO" id="GO:0016020">
    <property type="term" value="C:membrane"/>
    <property type="evidence" value="ECO:0007669"/>
    <property type="project" value="UniProtKB-SubCell"/>
</dbReference>
<keyword evidence="4" id="KW-1133">Transmembrane helix</keyword>
<dbReference type="Gene3D" id="2.40.128.260">
    <property type="entry name" value="Type IV secretion system, VirB10/TraB/TrbI"/>
    <property type="match status" value="1"/>
</dbReference>
<proteinExistence type="inferred from homology"/>
<evidence type="ECO:0000256" key="5">
    <source>
        <dbReference type="ARBA" id="ARBA00023136"/>
    </source>
</evidence>
<feature type="region of interest" description="Disordered" evidence="6">
    <location>
        <begin position="1"/>
        <end position="22"/>
    </location>
</feature>
<dbReference type="EMBL" id="CAHP01000042">
    <property type="protein sequence ID" value="CCG42762.1"/>
    <property type="molecule type" value="Genomic_DNA"/>
</dbReference>
<dbReference type="eggNOG" id="COG2948">
    <property type="taxonomic scope" value="Bacteria"/>
</dbReference>
<dbReference type="InterPro" id="IPR005498">
    <property type="entry name" value="T4SS_VirB10/TraB/TrbI"/>
</dbReference>
<evidence type="ECO:0000256" key="4">
    <source>
        <dbReference type="ARBA" id="ARBA00022989"/>
    </source>
</evidence>
<comment type="subcellular location">
    <subcellularLocation>
        <location evidence="1">Membrane</location>
        <topology evidence="1">Single-pass membrane protein</topology>
    </subcellularLocation>
</comment>
<dbReference type="Proteomes" id="UP000004169">
    <property type="component" value="Unassembled WGS sequence"/>
</dbReference>
<evidence type="ECO:0000313" key="8">
    <source>
        <dbReference type="Proteomes" id="UP000004169"/>
    </source>
</evidence>
<evidence type="ECO:0000256" key="6">
    <source>
        <dbReference type="SAM" id="MobiDB-lite"/>
    </source>
</evidence>
<evidence type="ECO:0000313" key="7">
    <source>
        <dbReference type="EMBL" id="CCG42762.1"/>
    </source>
</evidence>
<dbReference type="InterPro" id="IPR042217">
    <property type="entry name" value="T4SS_VirB10/TrbI"/>
</dbReference>
<keyword evidence="5" id="KW-0472">Membrane</keyword>
<organism evidence="7 8">
    <name type="scientific">Magnetospirillum molischianum DSM 120</name>
    <dbReference type="NCBI Taxonomy" id="1150626"/>
    <lineage>
        <taxon>Bacteria</taxon>
        <taxon>Pseudomonadati</taxon>
        <taxon>Pseudomonadota</taxon>
        <taxon>Alphaproteobacteria</taxon>
        <taxon>Rhodospirillales</taxon>
        <taxon>Rhodospirillaceae</taxon>
        <taxon>Magnetospirillum</taxon>
    </lineage>
</organism>
<dbReference type="CDD" id="cd16429">
    <property type="entry name" value="VirB10"/>
    <property type="match status" value="1"/>
</dbReference>
<sequence>MADAAQTESNRLALDPERDPNAQQRKLDFLGQKPEAGIYNPHAPQQPASPWQLMAGSVIAASLITGLNSDLPGLVVAQVTENVYDSVTGRTLLIPQGARLIGRYDSVVAFGQSRALLVWRRIILPDGTSIQVENLPASDEAGYTGLADEVDYHTGTLLKGIVLATLLGVGTETSTGANESDLVRALRQSTQQSADRAGQRLTEKNLNIQPTLTVRPGWPLRVIVHKDLILRPYRG</sequence>
<dbReference type="STRING" id="1150626.PHAMO_470012"/>